<dbReference type="Proteomes" id="UP000289152">
    <property type="component" value="Unassembled WGS sequence"/>
</dbReference>
<comment type="caution">
    <text evidence="2">The sequence shown here is derived from an EMBL/GenBank/DDBJ whole genome shotgun (WGS) entry which is preliminary data.</text>
</comment>
<keyword evidence="1" id="KW-1133">Transmembrane helix</keyword>
<protein>
    <submittedName>
        <fullName evidence="2">Uncharacterized protein</fullName>
    </submittedName>
</protein>
<feature type="transmembrane region" description="Helical" evidence="1">
    <location>
        <begin position="69"/>
        <end position="88"/>
    </location>
</feature>
<proteinExistence type="predicted"/>
<keyword evidence="1" id="KW-0812">Transmembrane</keyword>
<dbReference type="EMBL" id="SDIL01000031">
    <property type="protein sequence ID" value="RXK39463.1"/>
    <property type="molecule type" value="Genomic_DNA"/>
</dbReference>
<sequence length="423" mass="46726">MFNPYQYHQSFFGHLLALAGLTLGAKRVLAKWHAVSTLAIPADLDAPKPPPVVQTGMPIWRRILKSRKTAFACIMTLIFSVEMFLIFVLPRISSQLVLDIIWGGLEAAIYLSVFYNVIDIIFPVATEVSYVRAKPELPYILKITRVESDRFLDKRNPRLALAALLVGAVFGMSVHRSNAFNGLVVAAWVMHITSSWSTPMLKMRRLVQVLLGYVALIVVTFVIVGGAVALHQKYQKSDESSTKSDDEPDMSKWATPSDWLIQVMLMILPAWSILPPAVLVAANMRFDAASTISPRVVATSTSATVPTSIPPFRMPLFLTSLISLAVSLGLIDLVQYFFGDVPALQGLVDAPVVHLLITVPFTCGATVLVAWMRGELSDWWKYEETWVPQAKPAGERDMEKGDVEEEKSLLEKAEKAAAMLDGA</sequence>
<dbReference type="InParanoid" id="A0A4Q1BNL2"/>
<accession>A0A4Q1BNL2</accession>
<name>A0A4Q1BNL2_TREME</name>
<feature type="transmembrane region" description="Helical" evidence="1">
    <location>
        <begin position="316"/>
        <end position="338"/>
    </location>
</feature>
<feature type="transmembrane region" description="Helical" evidence="1">
    <location>
        <begin position="350"/>
        <end position="371"/>
    </location>
</feature>
<feature type="transmembrane region" description="Helical" evidence="1">
    <location>
        <begin position="259"/>
        <end position="282"/>
    </location>
</feature>
<gene>
    <name evidence="2" type="ORF">M231_03296</name>
</gene>
<feature type="transmembrane region" description="Helical" evidence="1">
    <location>
        <begin position="6"/>
        <end position="25"/>
    </location>
</feature>
<keyword evidence="3" id="KW-1185">Reference proteome</keyword>
<evidence type="ECO:0000313" key="3">
    <source>
        <dbReference type="Proteomes" id="UP000289152"/>
    </source>
</evidence>
<feature type="transmembrane region" description="Helical" evidence="1">
    <location>
        <begin position="210"/>
        <end position="230"/>
    </location>
</feature>
<organism evidence="2 3">
    <name type="scientific">Tremella mesenterica</name>
    <name type="common">Jelly fungus</name>
    <dbReference type="NCBI Taxonomy" id="5217"/>
    <lineage>
        <taxon>Eukaryota</taxon>
        <taxon>Fungi</taxon>
        <taxon>Dikarya</taxon>
        <taxon>Basidiomycota</taxon>
        <taxon>Agaricomycotina</taxon>
        <taxon>Tremellomycetes</taxon>
        <taxon>Tremellales</taxon>
        <taxon>Tremellaceae</taxon>
        <taxon>Tremella</taxon>
    </lineage>
</organism>
<evidence type="ECO:0000256" key="1">
    <source>
        <dbReference type="SAM" id="Phobius"/>
    </source>
</evidence>
<evidence type="ECO:0000313" key="2">
    <source>
        <dbReference type="EMBL" id="RXK39463.1"/>
    </source>
</evidence>
<keyword evidence="1" id="KW-0472">Membrane</keyword>
<dbReference type="AlphaFoldDB" id="A0A4Q1BNL2"/>
<feature type="transmembrane region" description="Helical" evidence="1">
    <location>
        <begin position="100"/>
        <end position="122"/>
    </location>
</feature>
<dbReference type="VEuPathDB" id="FungiDB:TREMEDRAFT_71272"/>
<reference evidence="2 3" key="1">
    <citation type="submission" date="2016-06" db="EMBL/GenBank/DDBJ databases">
        <title>Evolution of pathogenesis and genome organization in the Tremellales.</title>
        <authorList>
            <person name="Cuomo C."/>
            <person name="Litvintseva A."/>
            <person name="Heitman J."/>
            <person name="Chen Y."/>
            <person name="Sun S."/>
            <person name="Springer D."/>
            <person name="Dromer F."/>
            <person name="Young S."/>
            <person name="Zeng Q."/>
            <person name="Chapman S."/>
            <person name="Gujja S."/>
            <person name="Saif S."/>
            <person name="Birren B."/>
        </authorList>
    </citation>
    <scope>NUCLEOTIDE SEQUENCE [LARGE SCALE GENOMIC DNA]</scope>
    <source>
        <strain evidence="2 3">ATCC 28783</strain>
    </source>
</reference>
<dbReference type="OrthoDB" id="2562958at2759"/>